<evidence type="ECO:0000313" key="1">
    <source>
        <dbReference type="EMBL" id="MDQ0269225.1"/>
    </source>
</evidence>
<protein>
    <submittedName>
        <fullName evidence="1">Uncharacterized protein</fullName>
    </submittedName>
</protein>
<dbReference type="EMBL" id="JAUSUB010000003">
    <property type="protein sequence ID" value="MDQ0269225.1"/>
    <property type="molecule type" value="Genomic_DNA"/>
</dbReference>
<proteinExistence type="predicted"/>
<reference evidence="1 2" key="1">
    <citation type="submission" date="2023-07" db="EMBL/GenBank/DDBJ databases">
        <title>Genomic Encyclopedia of Type Strains, Phase IV (KMG-IV): sequencing the most valuable type-strain genomes for metagenomic binning, comparative biology and taxonomic classification.</title>
        <authorList>
            <person name="Goeker M."/>
        </authorList>
    </citation>
    <scope>NUCLEOTIDE SEQUENCE [LARGE SCALE GENOMIC DNA]</scope>
    <source>
        <strain evidence="1 2">DSM 23494</strain>
    </source>
</reference>
<dbReference type="Proteomes" id="UP001238088">
    <property type="component" value="Unassembled WGS sequence"/>
</dbReference>
<organism evidence="1 2">
    <name type="scientific">Cytobacillus purgationiresistens</name>
    <dbReference type="NCBI Taxonomy" id="863449"/>
    <lineage>
        <taxon>Bacteria</taxon>
        <taxon>Bacillati</taxon>
        <taxon>Bacillota</taxon>
        <taxon>Bacilli</taxon>
        <taxon>Bacillales</taxon>
        <taxon>Bacillaceae</taxon>
        <taxon>Cytobacillus</taxon>
    </lineage>
</organism>
<comment type="caution">
    <text evidence="1">The sequence shown here is derived from an EMBL/GenBank/DDBJ whole genome shotgun (WGS) entry which is preliminary data.</text>
</comment>
<accession>A0ABU0AGL1</accession>
<gene>
    <name evidence="1" type="ORF">J2S17_001095</name>
</gene>
<sequence>MKEKTAEEKAIECMLENLIKMLGKSNQHMDELRLRVNQLEMCIRESEEIA</sequence>
<evidence type="ECO:0000313" key="2">
    <source>
        <dbReference type="Proteomes" id="UP001238088"/>
    </source>
</evidence>
<name>A0ABU0AGL1_9BACI</name>
<keyword evidence="2" id="KW-1185">Reference proteome</keyword>